<keyword evidence="3" id="KW-1185">Reference proteome</keyword>
<protein>
    <submittedName>
        <fullName evidence="2">Uncharacterized protein</fullName>
    </submittedName>
</protein>
<evidence type="ECO:0000256" key="1">
    <source>
        <dbReference type="SAM" id="SignalP"/>
    </source>
</evidence>
<feature type="chain" id="PRO_5047096446" evidence="1">
    <location>
        <begin position="25"/>
        <end position="47"/>
    </location>
</feature>
<gene>
    <name evidence="2" type="ORF">L2764_22955</name>
</gene>
<dbReference type="RefSeq" id="WP_248942652.1">
    <property type="nucleotide sequence ID" value="NZ_JAKIKS010000140.1"/>
</dbReference>
<name>A0ABT0LHS4_9GAMM</name>
<sequence length="47" mass="4797">MKITNLLKVTALMSGLLVSQNAMAANLVCNLNVQSGGNVFGNGTANC</sequence>
<reference evidence="2 3" key="1">
    <citation type="submission" date="2022-01" db="EMBL/GenBank/DDBJ databases">
        <title>Whole genome-based taxonomy of the Shewanellaceae.</title>
        <authorList>
            <person name="Martin-Rodriguez A.J."/>
        </authorList>
    </citation>
    <scope>NUCLEOTIDE SEQUENCE [LARGE SCALE GENOMIC DNA]</scope>
    <source>
        <strain evidence="2 3">DSM 17177</strain>
    </source>
</reference>
<dbReference type="EMBL" id="JAKIKS010000140">
    <property type="protein sequence ID" value="MCL1127258.1"/>
    <property type="molecule type" value="Genomic_DNA"/>
</dbReference>
<proteinExistence type="predicted"/>
<feature type="signal peptide" evidence="1">
    <location>
        <begin position="1"/>
        <end position="24"/>
    </location>
</feature>
<evidence type="ECO:0000313" key="3">
    <source>
        <dbReference type="Proteomes" id="UP001203423"/>
    </source>
</evidence>
<comment type="caution">
    <text evidence="2">The sequence shown here is derived from an EMBL/GenBank/DDBJ whole genome shotgun (WGS) entry which is preliminary data.</text>
</comment>
<organism evidence="2 3">
    <name type="scientific">Shewanella surugensis</name>
    <dbReference type="NCBI Taxonomy" id="212020"/>
    <lineage>
        <taxon>Bacteria</taxon>
        <taxon>Pseudomonadati</taxon>
        <taxon>Pseudomonadota</taxon>
        <taxon>Gammaproteobacteria</taxon>
        <taxon>Alteromonadales</taxon>
        <taxon>Shewanellaceae</taxon>
        <taxon>Shewanella</taxon>
    </lineage>
</organism>
<keyword evidence="1" id="KW-0732">Signal</keyword>
<dbReference type="Proteomes" id="UP001203423">
    <property type="component" value="Unassembled WGS sequence"/>
</dbReference>
<evidence type="ECO:0000313" key="2">
    <source>
        <dbReference type="EMBL" id="MCL1127258.1"/>
    </source>
</evidence>
<accession>A0ABT0LHS4</accession>